<evidence type="ECO:0000313" key="15">
    <source>
        <dbReference type="RefSeq" id="XP_004430862.1"/>
    </source>
</evidence>
<dbReference type="Proteomes" id="UP000694910">
    <property type="component" value="Unplaced"/>
</dbReference>
<feature type="transmembrane region" description="Helical" evidence="13">
    <location>
        <begin position="44"/>
        <end position="64"/>
    </location>
</feature>
<dbReference type="SUPFAM" id="SSF81321">
    <property type="entry name" value="Family A G protein-coupled receptor-like"/>
    <property type="match status" value="1"/>
</dbReference>
<protein>
    <recommendedName>
        <fullName evidence="12">Taste receptor type 2</fullName>
    </recommendedName>
</protein>
<evidence type="ECO:0000256" key="2">
    <source>
        <dbReference type="ARBA" id="ARBA00007376"/>
    </source>
</evidence>
<evidence type="ECO:0000256" key="9">
    <source>
        <dbReference type="ARBA" id="ARBA00023170"/>
    </source>
</evidence>
<keyword evidence="6 13" id="KW-1133">Transmembrane helix</keyword>
<keyword evidence="8 12" id="KW-0472">Membrane</keyword>
<evidence type="ECO:0000256" key="1">
    <source>
        <dbReference type="ARBA" id="ARBA00004141"/>
    </source>
</evidence>
<evidence type="ECO:0000256" key="4">
    <source>
        <dbReference type="ARBA" id="ARBA00022606"/>
    </source>
</evidence>
<dbReference type="RefSeq" id="XP_004430862.1">
    <property type="nucleotide sequence ID" value="XM_004430805.1"/>
</dbReference>
<keyword evidence="14" id="KW-1185">Reference proteome</keyword>
<evidence type="ECO:0000256" key="3">
    <source>
        <dbReference type="ARBA" id="ARBA00022480"/>
    </source>
</evidence>
<dbReference type="PANTHER" id="PTHR11394:SF69">
    <property type="entry name" value="TASTE RECEPTOR TYPE 2 MEMBER 134"/>
    <property type="match status" value="1"/>
</dbReference>
<feature type="transmembrane region" description="Helical" evidence="13">
    <location>
        <begin position="6"/>
        <end position="32"/>
    </location>
</feature>
<sequence>MPSSLTLIFIVIFFLESLAAMLQNGFMVAVLGREWMRCHTLPSGDMIVACLAASRFCLHGMALLNNFLGFFDFCFKAYYFNISWGFINAITFWLTALLAVFYFVKISSFSHPIFYWLKWRISQSVPRLLLGSLITSGVTIIAVATGNSILVQMSASQSSHGNSTLVERIQTIYCHFFLPNEVLLLSIPFLLFLVSTLLLMFSLHQHFQQMRNHRPNQGGSSTQAHIMALRSLGFFLIFYTSYFLSLIIVSMHITTLQNQWHWAWEVVTYAGICLHSSILVLSSPKLRKTLKIMLWKALDKSWFISSYQYQ</sequence>
<dbReference type="CDD" id="cd15017">
    <property type="entry name" value="7tm_TAS2R16"/>
    <property type="match status" value="1"/>
</dbReference>
<evidence type="ECO:0000256" key="13">
    <source>
        <dbReference type="SAM" id="Phobius"/>
    </source>
</evidence>
<evidence type="ECO:0000256" key="7">
    <source>
        <dbReference type="ARBA" id="ARBA00023040"/>
    </source>
</evidence>
<keyword evidence="4 12" id="KW-0716">Sensory transduction</keyword>
<keyword evidence="9 12" id="KW-0675">Receptor</keyword>
<dbReference type="PANTHER" id="PTHR11394">
    <property type="entry name" value="TASTE RECEPTOR TYPE 2"/>
    <property type="match status" value="1"/>
</dbReference>
<dbReference type="InterPro" id="IPR007960">
    <property type="entry name" value="TAS2R"/>
</dbReference>
<dbReference type="Pfam" id="PF05296">
    <property type="entry name" value="TAS2R"/>
    <property type="match status" value="1"/>
</dbReference>
<evidence type="ECO:0000256" key="6">
    <source>
        <dbReference type="ARBA" id="ARBA00022989"/>
    </source>
</evidence>
<evidence type="ECO:0000256" key="8">
    <source>
        <dbReference type="ARBA" id="ARBA00023136"/>
    </source>
</evidence>
<accession>A0ABM0HNS0</accession>
<feature type="transmembrane region" description="Helical" evidence="13">
    <location>
        <begin position="224"/>
        <end position="249"/>
    </location>
</feature>
<feature type="transmembrane region" description="Helical" evidence="13">
    <location>
        <begin position="125"/>
        <end position="144"/>
    </location>
</feature>
<keyword evidence="3 12" id="KW-0919">Taste</keyword>
<evidence type="ECO:0000256" key="12">
    <source>
        <dbReference type="RuleBase" id="RU004424"/>
    </source>
</evidence>
<proteinExistence type="inferred from homology"/>
<reference evidence="15" key="1">
    <citation type="submission" date="2025-08" db="UniProtKB">
        <authorList>
            <consortium name="RefSeq"/>
        </authorList>
    </citation>
    <scope>IDENTIFICATION</scope>
</reference>
<keyword evidence="5 12" id="KW-0812">Transmembrane</keyword>
<gene>
    <name evidence="15" type="primary">LOC101398434</name>
</gene>
<evidence type="ECO:0000256" key="5">
    <source>
        <dbReference type="ARBA" id="ARBA00022692"/>
    </source>
</evidence>
<comment type="subcellular location">
    <subcellularLocation>
        <location evidence="1 12">Membrane</location>
        <topology evidence="1 12">Multi-pass membrane protein</topology>
    </subcellularLocation>
</comment>
<feature type="transmembrane region" description="Helical" evidence="13">
    <location>
        <begin position="182"/>
        <end position="203"/>
    </location>
</feature>
<name>A0ABM0HNS0_CERSS</name>
<keyword evidence="7 12" id="KW-0297">G-protein coupled receptor</keyword>
<feature type="transmembrane region" description="Helical" evidence="13">
    <location>
        <begin position="261"/>
        <end position="281"/>
    </location>
</feature>
<evidence type="ECO:0000313" key="14">
    <source>
        <dbReference type="Proteomes" id="UP000694910"/>
    </source>
</evidence>
<organism evidence="14 15">
    <name type="scientific">Ceratotherium simum simum</name>
    <name type="common">Southern white rhinoceros</name>
    <dbReference type="NCBI Taxonomy" id="73337"/>
    <lineage>
        <taxon>Eukaryota</taxon>
        <taxon>Metazoa</taxon>
        <taxon>Chordata</taxon>
        <taxon>Craniata</taxon>
        <taxon>Vertebrata</taxon>
        <taxon>Euteleostomi</taxon>
        <taxon>Mammalia</taxon>
        <taxon>Eutheria</taxon>
        <taxon>Laurasiatheria</taxon>
        <taxon>Perissodactyla</taxon>
        <taxon>Rhinocerotidae</taxon>
        <taxon>Ceratotherium</taxon>
    </lineage>
</organism>
<dbReference type="GeneID" id="101398434"/>
<feature type="transmembrane region" description="Helical" evidence="13">
    <location>
        <begin position="84"/>
        <end position="104"/>
    </location>
</feature>
<dbReference type="Gene3D" id="1.20.1070.10">
    <property type="entry name" value="Rhodopsin 7-helix transmembrane proteins"/>
    <property type="match status" value="1"/>
</dbReference>
<keyword evidence="10 12" id="KW-0807">Transducer</keyword>
<comment type="similarity">
    <text evidence="2 11">Belongs to the G-protein coupled receptor T2R family.</text>
</comment>
<evidence type="ECO:0000256" key="10">
    <source>
        <dbReference type="ARBA" id="ARBA00023224"/>
    </source>
</evidence>
<evidence type="ECO:0000256" key="11">
    <source>
        <dbReference type="RuleBase" id="RU004423"/>
    </source>
</evidence>